<dbReference type="SUPFAM" id="SSF75138">
    <property type="entry name" value="HprK N-terminal domain-like"/>
    <property type="match status" value="1"/>
</dbReference>
<gene>
    <name evidence="2" type="ORF">NEF87_001704</name>
</gene>
<evidence type="ECO:0000313" key="2">
    <source>
        <dbReference type="EMBL" id="UYP45419.1"/>
    </source>
</evidence>
<name>A0ABY6HSH7_9ARCH</name>
<keyword evidence="3" id="KW-1185">Reference proteome</keyword>
<proteinExistence type="predicted"/>
<dbReference type="InterPro" id="IPR027417">
    <property type="entry name" value="P-loop_NTPase"/>
</dbReference>
<dbReference type="Pfam" id="PF13500">
    <property type="entry name" value="AAA_26"/>
    <property type="match status" value="1"/>
</dbReference>
<protein>
    <recommendedName>
        <fullName evidence="1">DRTGG domain-containing protein</fullName>
    </recommendedName>
</protein>
<dbReference type="Gene3D" id="3.40.1390.20">
    <property type="entry name" value="HprK N-terminal domain-like"/>
    <property type="match status" value="1"/>
</dbReference>
<dbReference type="CDD" id="cd03109">
    <property type="entry name" value="DTBS"/>
    <property type="match status" value="1"/>
</dbReference>
<evidence type="ECO:0000313" key="3">
    <source>
        <dbReference type="Proteomes" id="UP001208689"/>
    </source>
</evidence>
<dbReference type="EMBL" id="CP104013">
    <property type="protein sequence ID" value="UYP45419.1"/>
    <property type="molecule type" value="Genomic_DNA"/>
</dbReference>
<reference evidence="2" key="1">
    <citation type="submission" date="2022-09" db="EMBL/GenBank/DDBJ databases">
        <title>Actin cytoskeleton and complex cell architecture in an #Asgard archaeon.</title>
        <authorList>
            <person name="Ponce Toledo R.I."/>
            <person name="Schleper C."/>
            <person name="Rodrigues Oliveira T."/>
            <person name="Wollweber F."/>
            <person name="Xu J."/>
            <person name="Rittmann S."/>
            <person name="Klingl A."/>
            <person name="Pilhofer M."/>
        </authorList>
    </citation>
    <scope>NUCLEOTIDE SEQUENCE</scope>
    <source>
        <strain evidence="2">B-35</strain>
    </source>
</reference>
<accession>A0ABY6HSH7</accession>
<dbReference type="Proteomes" id="UP001208689">
    <property type="component" value="Chromosome"/>
</dbReference>
<evidence type="ECO:0000259" key="1">
    <source>
        <dbReference type="Pfam" id="PF07085"/>
    </source>
</evidence>
<dbReference type="PANTHER" id="PTHR43356:SF2">
    <property type="entry name" value="PHOSPHATE ACETYLTRANSFERASE"/>
    <property type="match status" value="1"/>
</dbReference>
<dbReference type="InterPro" id="IPR028979">
    <property type="entry name" value="Ser_kin/Pase_Hpr-like_N_sf"/>
</dbReference>
<dbReference type="InterPro" id="IPR050500">
    <property type="entry name" value="Phos_Acetyltrans/Butyryltrans"/>
</dbReference>
<sequence length="352" mass="39049">MTKTIMLTSTHSGAGKSIVAIGMFLKMKENGKNPGYFKPIGDAMTRQEKSRTDKDVSVISAVVARKYSKEEICPHFLNPEYYLDEILPEEVDEVFHKIKDAYTNISAKCDLVLIEGNHFVSQYSPIGLDDLRFAKEFNASMIICAPITDDDDLNSVIATYEYIKSQNLEIAGVILNARTKTAEARIKRYHIPLLEKRGIIVIGALTNSRELEKPTISEIMDATGAKLYSGEFIKVKNTLINSFVIGAMGAEPALKIFRGGIDKCVITGGDRTDIALAALDTSTKLIIFTGNLDPIQRVVSVAEEKGVPLLTTSSDTYSVAEQIRKIQTHIQANEIQICRDQVENLDWEKIPQ</sequence>
<dbReference type="PANTHER" id="PTHR43356">
    <property type="entry name" value="PHOSPHATE ACETYLTRANSFERASE"/>
    <property type="match status" value="1"/>
</dbReference>
<dbReference type="InterPro" id="IPR010766">
    <property type="entry name" value="DRTGG"/>
</dbReference>
<dbReference type="SUPFAM" id="SSF52540">
    <property type="entry name" value="P-loop containing nucleoside triphosphate hydrolases"/>
    <property type="match status" value="1"/>
</dbReference>
<organism evidence="2 3">
    <name type="scientific">Candidatus Lokiarchaeum ossiferum</name>
    <dbReference type="NCBI Taxonomy" id="2951803"/>
    <lineage>
        <taxon>Archaea</taxon>
        <taxon>Promethearchaeati</taxon>
        <taxon>Promethearchaeota</taxon>
        <taxon>Promethearchaeia</taxon>
        <taxon>Promethearchaeales</taxon>
        <taxon>Promethearchaeaceae</taxon>
        <taxon>Candidatus Lokiarchaeum</taxon>
    </lineage>
</organism>
<feature type="domain" description="DRTGG" evidence="1">
    <location>
        <begin position="218"/>
        <end position="325"/>
    </location>
</feature>
<dbReference type="Gene3D" id="3.40.50.300">
    <property type="entry name" value="P-loop containing nucleotide triphosphate hydrolases"/>
    <property type="match status" value="1"/>
</dbReference>
<dbReference type="Pfam" id="PF07085">
    <property type="entry name" value="DRTGG"/>
    <property type="match status" value="1"/>
</dbReference>